<dbReference type="Proteomes" id="UP001064489">
    <property type="component" value="Chromosome 8"/>
</dbReference>
<comment type="caution">
    <text evidence="2">The sequence shown here is derived from an EMBL/GenBank/DDBJ whole genome shotgun (WGS) entry which is preliminary data.</text>
</comment>
<evidence type="ECO:0000256" key="1">
    <source>
        <dbReference type="SAM" id="MobiDB-lite"/>
    </source>
</evidence>
<evidence type="ECO:0000313" key="3">
    <source>
        <dbReference type="Proteomes" id="UP001064489"/>
    </source>
</evidence>
<accession>A0AAD5IQW2</accession>
<gene>
    <name evidence="2" type="ORF">LWI28_018182</name>
</gene>
<dbReference type="EMBL" id="JAJSOW010000103">
    <property type="protein sequence ID" value="KAI9174489.1"/>
    <property type="molecule type" value="Genomic_DNA"/>
</dbReference>
<organism evidence="2 3">
    <name type="scientific">Acer negundo</name>
    <name type="common">Box elder</name>
    <dbReference type="NCBI Taxonomy" id="4023"/>
    <lineage>
        <taxon>Eukaryota</taxon>
        <taxon>Viridiplantae</taxon>
        <taxon>Streptophyta</taxon>
        <taxon>Embryophyta</taxon>
        <taxon>Tracheophyta</taxon>
        <taxon>Spermatophyta</taxon>
        <taxon>Magnoliopsida</taxon>
        <taxon>eudicotyledons</taxon>
        <taxon>Gunneridae</taxon>
        <taxon>Pentapetalae</taxon>
        <taxon>rosids</taxon>
        <taxon>malvids</taxon>
        <taxon>Sapindales</taxon>
        <taxon>Sapindaceae</taxon>
        <taxon>Hippocastanoideae</taxon>
        <taxon>Acereae</taxon>
        <taxon>Acer</taxon>
    </lineage>
</organism>
<name>A0AAD5IQW2_ACENE</name>
<reference evidence="2" key="2">
    <citation type="submission" date="2023-02" db="EMBL/GenBank/DDBJ databases">
        <authorList>
            <person name="Swenson N.G."/>
            <person name="Wegrzyn J.L."/>
            <person name="Mcevoy S.L."/>
        </authorList>
    </citation>
    <scope>NUCLEOTIDE SEQUENCE</scope>
    <source>
        <strain evidence="2">91603</strain>
        <tissue evidence="2">Leaf</tissue>
    </source>
</reference>
<reference evidence="2" key="1">
    <citation type="journal article" date="2022" name="Plant J.">
        <title>Strategies of tolerance reflected in two North American maple genomes.</title>
        <authorList>
            <person name="McEvoy S.L."/>
            <person name="Sezen U.U."/>
            <person name="Trouern-Trend A."/>
            <person name="McMahon S.M."/>
            <person name="Schaberg P.G."/>
            <person name="Yang J."/>
            <person name="Wegrzyn J.L."/>
            <person name="Swenson N.G."/>
        </authorList>
    </citation>
    <scope>NUCLEOTIDE SEQUENCE</scope>
    <source>
        <strain evidence="2">91603</strain>
    </source>
</reference>
<dbReference type="AlphaFoldDB" id="A0AAD5IQW2"/>
<keyword evidence="3" id="KW-1185">Reference proteome</keyword>
<feature type="region of interest" description="Disordered" evidence="1">
    <location>
        <begin position="135"/>
        <end position="172"/>
    </location>
</feature>
<sequence>MSTHRVVTHIATPRFAGVGVEIGLGSVGVEIGSASVVGNMPTRVNEEGDAELNVESAKDEEVVESGSDIDLGFDIDLESDDLKSLDGCDGEEDEGEPSRKFIKTKYHEFNPSRDIKCTTRALVIEAEMAGDSFETVAKTEAGTGNGSQPSQESIHTGIAPKRKRKQTNAALA</sequence>
<proteinExistence type="predicted"/>
<protein>
    <submittedName>
        <fullName evidence="2">Uncharacterized protein</fullName>
    </submittedName>
</protein>
<evidence type="ECO:0000313" key="2">
    <source>
        <dbReference type="EMBL" id="KAI9174489.1"/>
    </source>
</evidence>